<evidence type="ECO:0000256" key="1">
    <source>
        <dbReference type="ARBA" id="ARBA00023015"/>
    </source>
</evidence>
<gene>
    <name evidence="5" type="ORF">GCU68_10660</name>
</gene>
<sequence>MVEHRRRTVETPPDILAFEVERVWDWHGLERRGPTSLSSDQMTVIADITVPADAFVLGRALQDVPNVEVELQRVVPLYEQVALLLWVVEGDRRAAETALRDSPEIDVVTMITNTAGGTLFEVEWANDLDGVVRALRESRARVLEASGTAESWNFRLRFTTHENLSRCNILLTEDGIPVTLRHLYDPAHLPKPESLSTKQRDALLTAYRNGYFEVPRGITQTELAERLDLSDSAFSQRVRRGVASLIEQMLLSEEQPRR</sequence>
<reference evidence="5 6" key="1">
    <citation type="journal article" date="2007" name="Int. J. Syst. Evol. Microbiol.">
        <title>Natronorubrum sulfidifaciens sp. nov., an extremely haloalkaliphilic archaeon isolated from Aiding salt lake in Xin-Jiang, China.</title>
        <authorList>
            <person name="Cui H.L."/>
            <person name="Tohty D."/>
            <person name="Liu H.C."/>
            <person name="Liu S.J."/>
            <person name="Oren A."/>
            <person name="Zhou P.J."/>
        </authorList>
    </citation>
    <scope>NUCLEOTIDE SEQUENCE [LARGE SCALE GENOMIC DNA]</scope>
    <source>
        <strain evidence="5 6">7-3</strain>
    </source>
</reference>
<evidence type="ECO:0000313" key="6">
    <source>
        <dbReference type="Proteomes" id="UP000326170"/>
    </source>
</evidence>
<dbReference type="InterPro" id="IPR031803">
    <property type="entry name" value="BAT_GAF/HTH-assoc"/>
</dbReference>
<dbReference type="KEGG" id="nas:GCU68_10660"/>
<dbReference type="Pfam" id="PF15915">
    <property type="entry name" value="BAT"/>
    <property type="match status" value="1"/>
</dbReference>
<evidence type="ECO:0000259" key="4">
    <source>
        <dbReference type="Pfam" id="PF15915"/>
    </source>
</evidence>
<keyword evidence="1" id="KW-0805">Transcription regulation</keyword>
<dbReference type="PANTHER" id="PTHR34236:SF1">
    <property type="entry name" value="DIMETHYL SULFOXIDE REDUCTASE TRANSCRIPTIONAL ACTIVATOR"/>
    <property type="match status" value="1"/>
</dbReference>
<dbReference type="OrthoDB" id="156233at2157"/>
<feature type="domain" description="HTH bat-type" evidence="3">
    <location>
        <begin position="195"/>
        <end position="246"/>
    </location>
</feature>
<dbReference type="AlphaFoldDB" id="A0A5P9P572"/>
<proteinExistence type="predicted"/>
<dbReference type="EMBL" id="CP045488">
    <property type="protein sequence ID" value="QFU82960.1"/>
    <property type="molecule type" value="Genomic_DNA"/>
</dbReference>
<protein>
    <submittedName>
        <fullName evidence="5">Winged helix-turn-helix transcriptional regulator</fullName>
    </submittedName>
</protein>
<keyword evidence="2" id="KW-0804">Transcription</keyword>
<dbReference type="InterPro" id="IPR036388">
    <property type="entry name" value="WH-like_DNA-bd_sf"/>
</dbReference>
<dbReference type="PANTHER" id="PTHR34236">
    <property type="entry name" value="DIMETHYL SULFOXIDE REDUCTASE TRANSCRIPTIONAL ACTIVATOR"/>
    <property type="match status" value="1"/>
</dbReference>
<dbReference type="InterPro" id="IPR007050">
    <property type="entry name" value="HTH_bacterioopsin"/>
</dbReference>
<evidence type="ECO:0000259" key="3">
    <source>
        <dbReference type="Pfam" id="PF04967"/>
    </source>
</evidence>
<accession>A0A5P9P572</accession>
<keyword evidence="6" id="KW-1185">Reference proteome</keyword>
<evidence type="ECO:0000313" key="5">
    <source>
        <dbReference type="EMBL" id="QFU82960.1"/>
    </source>
</evidence>
<feature type="domain" description="Bacterioopsin transcriptional activator GAF and HTH associated" evidence="4">
    <location>
        <begin position="51"/>
        <end position="180"/>
    </location>
</feature>
<dbReference type="Proteomes" id="UP000326170">
    <property type="component" value="Chromosome"/>
</dbReference>
<evidence type="ECO:0000256" key="2">
    <source>
        <dbReference type="ARBA" id="ARBA00023163"/>
    </source>
</evidence>
<name>A0A5P9P572_9EURY</name>
<dbReference type="Gene3D" id="1.10.10.10">
    <property type="entry name" value="Winged helix-like DNA-binding domain superfamily/Winged helix DNA-binding domain"/>
    <property type="match status" value="1"/>
</dbReference>
<organism evidence="5 6">
    <name type="scientific">Natronorubrum aibiense</name>
    <dbReference type="NCBI Taxonomy" id="348826"/>
    <lineage>
        <taxon>Archaea</taxon>
        <taxon>Methanobacteriati</taxon>
        <taxon>Methanobacteriota</taxon>
        <taxon>Stenosarchaea group</taxon>
        <taxon>Halobacteria</taxon>
        <taxon>Halobacteriales</taxon>
        <taxon>Natrialbaceae</taxon>
        <taxon>Natronorubrum</taxon>
    </lineage>
</organism>
<dbReference type="Pfam" id="PF04967">
    <property type="entry name" value="HTH_10"/>
    <property type="match status" value="1"/>
</dbReference>